<protein>
    <submittedName>
        <fullName evidence="1">Uncharacterized protein</fullName>
    </submittedName>
</protein>
<evidence type="ECO:0000313" key="1">
    <source>
        <dbReference type="EMBL" id="KAJ7194555.1"/>
    </source>
</evidence>
<keyword evidence="2" id="KW-1185">Reference proteome</keyword>
<dbReference type="AlphaFoldDB" id="A0AAD6UXH3"/>
<evidence type="ECO:0000313" key="2">
    <source>
        <dbReference type="Proteomes" id="UP001219525"/>
    </source>
</evidence>
<dbReference type="EMBL" id="JARJCW010000097">
    <property type="protein sequence ID" value="KAJ7194555.1"/>
    <property type="molecule type" value="Genomic_DNA"/>
</dbReference>
<sequence length="200" mass="22707">MPKQGLRDLQDELYNDGMVLLAVAEILEDKCDAEERIYAATWIEAGVALLGDGSQGPYFQVPKSQDWFSCALQAPDQDFRAVFRMSRGTFNRFCAELGKNPIFTSRGRKPQRHISWQLAAFLIRYGQLGSSVHDTSFKLGIGYGTVVLYCQRVIHALRQLKKTFAAWFTEQEQQESIDVIEEKLGFQIVLEAAMARLYSL</sequence>
<accession>A0AAD6UXH3</accession>
<proteinExistence type="predicted"/>
<organism evidence="1 2">
    <name type="scientific">Mycena pura</name>
    <dbReference type="NCBI Taxonomy" id="153505"/>
    <lineage>
        <taxon>Eukaryota</taxon>
        <taxon>Fungi</taxon>
        <taxon>Dikarya</taxon>
        <taxon>Basidiomycota</taxon>
        <taxon>Agaricomycotina</taxon>
        <taxon>Agaricomycetes</taxon>
        <taxon>Agaricomycetidae</taxon>
        <taxon>Agaricales</taxon>
        <taxon>Marasmiineae</taxon>
        <taxon>Mycenaceae</taxon>
        <taxon>Mycena</taxon>
    </lineage>
</organism>
<dbReference type="Proteomes" id="UP001219525">
    <property type="component" value="Unassembled WGS sequence"/>
</dbReference>
<reference evidence="1" key="1">
    <citation type="submission" date="2023-03" db="EMBL/GenBank/DDBJ databases">
        <title>Massive genome expansion in bonnet fungi (Mycena s.s.) driven by repeated elements and novel gene families across ecological guilds.</title>
        <authorList>
            <consortium name="Lawrence Berkeley National Laboratory"/>
            <person name="Harder C.B."/>
            <person name="Miyauchi S."/>
            <person name="Viragh M."/>
            <person name="Kuo A."/>
            <person name="Thoen E."/>
            <person name="Andreopoulos B."/>
            <person name="Lu D."/>
            <person name="Skrede I."/>
            <person name="Drula E."/>
            <person name="Henrissat B."/>
            <person name="Morin E."/>
            <person name="Kohler A."/>
            <person name="Barry K."/>
            <person name="LaButti K."/>
            <person name="Morin E."/>
            <person name="Salamov A."/>
            <person name="Lipzen A."/>
            <person name="Mereny Z."/>
            <person name="Hegedus B."/>
            <person name="Baldrian P."/>
            <person name="Stursova M."/>
            <person name="Weitz H."/>
            <person name="Taylor A."/>
            <person name="Grigoriev I.V."/>
            <person name="Nagy L.G."/>
            <person name="Martin F."/>
            <person name="Kauserud H."/>
        </authorList>
    </citation>
    <scope>NUCLEOTIDE SEQUENCE</scope>
    <source>
        <strain evidence="1">9144</strain>
    </source>
</reference>
<name>A0AAD6UXH3_9AGAR</name>
<comment type="caution">
    <text evidence="1">The sequence shown here is derived from an EMBL/GenBank/DDBJ whole genome shotgun (WGS) entry which is preliminary data.</text>
</comment>
<gene>
    <name evidence="1" type="ORF">GGX14DRAFT_576259</name>
</gene>